<keyword evidence="3" id="KW-1185">Reference proteome</keyword>
<sequence length="357" mass="37195">MFSSTHIPGRGAARAVIAGFGLLLLAAACSDDDGTEAAGESGGEARPFDGETIELVVGYDPGGSFDDAARWLQPYLEEQTGATVVVENRPGAGNLIALNYVWASEPDGSVIGTLNGPGNTVTVLAETASDSVEFELPRFSYLAGLTSEPRLMTVGADSPYETFEDLLAADEEILLGVTGTSGSGYNDAVFMQSVFGDQIETEIVSGFESGAENQLALIRGEVDASFNLLGGELAAIEAGEIRGLVVLGNERSPLLPDVPAIVEYDLPADVMEMLDIHITISQLGVALVAPPDLPDDLLGPLSDAVFEAASDPALVEEATSRGVNWAPRTGAELKSAVEDALDAPAEYVELMREAATS</sequence>
<dbReference type="Pfam" id="PF03401">
    <property type="entry name" value="TctC"/>
    <property type="match status" value="1"/>
</dbReference>
<organism evidence="2 3">
    <name type="scientific">Jiangella asiatica</name>
    <dbReference type="NCBI Taxonomy" id="2530372"/>
    <lineage>
        <taxon>Bacteria</taxon>
        <taxon>Bacillati</taxon>
        <taxon>Actinomycetota</taxon>
        <taxon>Actinomycetes</taxon>
        <taxon>Jiangellales</taxon>
        <taxon>Jiangellaceae</taxon>
        <taxon>Jiangella</taxon>
    </lineage>
</organism>
<proteinExistence type="inferred from homology"/>
<dbReference type="EMBL" id="SMKZ01000047">
    <property type="protein sequence ID" value="TDE00686.1"/>
    <property type="molecule type" value="Genomic_DNA"/>
</dbReference>
<dbReference type="Gene3D" id="3.40.190.150">
    <property type="entry name" value="Bordetella uptake gene, domain 1"/>
    <property type="match status" value="1"/>
</dbReference>
<comment type="caution">
    <text evidence="2">The sequence shown here is derived from an EMBL/GenBank/DDBJ whole genome shotgun (WGS) entry which is preliminary data.</text>
</comment>
<protein>
    <submittedName>
        <fullName evidence="2">Tripartite tricarboxylate transporter substrate binding protein</fullName>
    </submittedName>
</protein>
<dbReference type="AlphaFoldDB" id="A0A4R5CL96"/>
<dbReference type="PANTHER" id="PTHR42928">
    <property type="entry name" value="TRICARBOXYLATE-BINDING PROTEIN"/>
    <property type="match status" value="1"/>
</dbReference>
<dbReference type="InterPro" id="IPR042100">
    <property type="entry name" value="Bug_dom1"/>
</dbReference>
<reference evidence="2 3" key="1">
    <citation type="submission" date="2019-03" db="EMBL/GenBank/DDBJ databases">
        <title>Draft genome sequences of novel Actinobacteria.</title>
        <authorList>
            <person name="Sahin N."/>
            <person name="Ay H."/>
            <person name="Saygin H."/>
        </authorList>
    </citation>
    <scope>NUCLEOTIDE SEQUENCE [LARGE SCALE GENOMIC DNA]</scope>
    <source>
        <strain evidence="2 3">5K138</strain>
    </source>
</reference>
<evidence type="ECO:0000313" key="2">
    <source>
        <dbReference type="EMBL" id="TDE00686.1"/>
    </source>
</evidence>
<dbReference type="InParanoid" id="A0A4R5CL96"/>
<dbReference type="Gene3D" id="3.40.190.10">
    <property type="entry name" value="Periplasmic binding protein-like II"/>
    <property type="match status" value="1"/>
</dbReference>
<evidence type="ECO:0000256" key="1">
    <source>
        <dbReference type="ARBA" id="ARBA00006987"/>
    </source>
</evidence>
<dbReference type="RefSeq" id="WP_131899617.1">
    <property type="nucleotide sequence ID" value="NZ_SMKZ01000047.1"/>
</dbReference>
<dbReference type="InterPro" id="IPR005064">
    <property type="entry name" value="BUG"/>
</dbReference>
<name>A0A4R5CL96_9ACTN</name>
<dbReference type="SUPFAM" id="SSF53850">
    <property type="entry name" value="Periplasmic binding protein-like II"/>
    <property type="match status" value="1"/>
</dbReference>
<dbReference type="PANTHER" id="PTHR42928:SF5">
    <property type="entry name" value="BLR1237 PROTEIN"/>
    <property type="match status" value="1"/>
</dbReference>
<evidence type="ECO:0000313" key="3">
    <source>
        <dbReference type="Proteomes" id="UP000294739"/>
    </source>
</evidence>
<gene>
    <name evidence="2" type="ORF">E1269_24815</name>
</gene>
<comment type="similarity">
    <text evidence="1">Belongs to the UPF0065 (bug) family.</text>
</comment>
<dbReference type="OrthoDB" id="9780943at2"/>
<accession>A0A4R5CL96</accession>
<dbReference type="CDD" id="cd07012">
    <property type="entry name" value="PBP2_Bug_TTT"/>
    <property type="match status" value="1"/>
</dbReference>
<dbReference type="Proteomes" id="UP000294739">
    <property type="component" value="Unassembled WGS sequence"/>
</dbReference>